<proteinExistence type="predicted"/>
<evidence type="ECO:0000313" key="2">
    <source>
        <dbReference type="Proteomes" id="UP001518925"/>
    </source>
</evidence>
<evidence type="ECO:0000313" key="1">
    <source>
        <dbReference type="EMBL" id="MBM6617125.1"/>
    </source>
</evidence>
<dbReference type="RefSeq" id="WP_204202512.1">
    <property type="nucleotide sequence ID" value="NZ_JAFELM010000019.1"/>
</dbReference>
<dbReference type="EMBL" id="JAFELM010000019">
    <property type="protein sequence ID" value="MBM6617125.1"/>
    <property type="molecule type" value="Genomic_DNA"/>
</dbReference>
<dbReference type="Proteomes" id="UP001518925">
    <property type="component" value="Unassembled WGS sequence"/>
</dbReference>
<organism evidence="1 2">
    <name type="scientific">Bacillus suaedaesalsae</name>
    <dbReference type="NCBI Taxonomy" id="2810349"/>
    <lineage>
        <taxon>Bacteria</taxon>
        <taxon>Bacillati</taxon>
        <taxon>Bacillota</taxon>
        <taxon>Bacilli</taxon>
        <taxon>Bacillales</taxon>
        <taxon>Bacillaceae</taxon>
        <taxon>Bacillus</taxon>
    </lineage>
</organism>
<accession>A0ABS2DF88</accession>
<sequence>MALDESEESDEIVIINEIKVAIDPMIKENVEGLTLDISGDGQGLSLLGDTGNCC</sequence>
<name>A0ABS2DF88_9BACI</name>
<gene>
    <name evidence="1" type="ORF">JR050_05485</name>
</gene>
<comment type="caution">
    <text evidence="1">The sequence shown here is derived from an EMBL/GenBank/DDBJ whole genome shotgun (WGS) entry which is preliminary data.</text>
</comment>
<reference evidence="1 2" key="1">
    <citation type="submission" date="2021-02" db="EMBL/GenBank/DDBJ databases">
        <title>Bacillus sp. RD4P76, an endophyte from a halophyte.</title>
        <authorList>
            <person name="Sun J.-Q."/>
        </authorList>
    </citation>
    <scope>NUCLEOTIDE SEQUENCE [LARGE SCALE GENOMIC DNA]</scope>
    <source>
        <strain evidence="1 2">RD4P76</strain>
    </source>
</reference>
<protein>
    <submittedName>
        <fullName evidence="1">Uncharacterized protein</fullName>
    </submittedName>
</protein>
<keyword evidence="2" id="KW-1185">Reference proteome</keyword>